<dbReference type="AlphaFoldDB" id="A0A815AT70"/>
<evidence type="ECO:0000256" key="8">
    <source>
        <dbReference type="ARBA" id="ARBA00023157"/>
    </source>
</evidence>
<dbReference type="Proteomes" id="UP000681722">
    <property type="component" value="Unassembled WGS sequence"/>
</dbReference>
<dbReference type="FunFam" id="1.20.58.390:FF:000043">
    <property type="entry name" value="AcetylCholine Receptor"/>
    <property type="match status" value="1"/>
</dbReference>
<dbReference type="PANTHER" id="PTHR18945">
    <property type="entry name" value="NEUROTRANSMITTER GATED ION CHANNEL"/>
    <property type="match status" value="1"/>
</dbReference>
<sequence>MLLLVLYNSVFYSELISDKTLQNSTSKLCGDDQRRLLKYLFEDNHYDPLERPVLNDSDTLDVVVNLALQQIIDLDEKNEIILLSGWMVLSWNDYALRWKPEKFGNISTIRLPSLRVWTPDILLYNSADEKFDATMKTNLVVQSNGSILFAPPGIFKSICPVDISDFPFALNLTSEDNEGQLDAYVKSAEWDLQGFYAKRSAVKYDCCPTIYPYVLFTLQIRRRTLYYMINIIIPCIMLSFMTTFGYLLPPDSGEKLTLQITIMLSIVMFSLLISGIIPASSFAVPTIVTYFICVMIISSLSIVATVIVLLLHHRNAKNHIMPHWIRLYICHYLAWMLRMERPGHDLSLRTIRRFHRSASNNSEGLLANSSKSLLANVTETDEPLILFGLQYPKYKKFPTTTSNNIKVDNTHWISQEINLLKNELKTISHELYYVSNNIREEKDEEEVSLDWKFSAMVIDRLCLILFTALTVIFSSLILLTAPNFFKVR</sequence>
<evidence type="ECO:0000256" key="4">
    <source>
        <dbReference type="ARBA" id="ARBA00022989"/>
    </source>
</evidence>
<accession>A0A815AT70</accession>
<dbReference type="Proteomes" id="UP000663829">
    <property type="component" value="Unassembled WGS sequence"/>
</dbReference>
<dbReference type="CDD" id="cd19051">
    <property type="entry name" value="LGIC_TM_cation"/>
    <property type="match status" value="1"/>
</dbReference>
<keyword evidence="12" id="KW-0407">Ion channel</keyword>
<evidence type="ECO:0000256" key="3">
    <source>
        <dbReference type="ARBA" id="ARBA00022692"/>
    </source>
</evidence>
<keyword evidence="4 14" id="KW-1133">Transmembrane helix</keyword>
<reference evidence="17" key="1">
    <citation type="submission" date="2021-02" db="EMBL/GenBank/DDBJ databases">
        <authorList>
            <person name="Nowell W R."/>
        </authorList>
    </citation>
    <scope>NUCLEOTIDE SEQUENCE</scope>
</reference>
<keyword evidence="1" id="KW-0813">Transport</keyword>
<evidence type="ECO:0000256" key="13">
    <source>
        <dbReference type="ARBA" id="ARBA00034099"/>
    </source>
</evidence>
<evidence type="ECO:0000256" key="12">
    <source>
        <dbReference type="ARBA" id="ARBA00023303"/>
    </source>
</evidence>
<organism evidence="17 19">
    <name type="scientific">Didymodactylos carnosus</name>
    <dbReference type="NCBI Taxonomy" id="1234261"/>
    <lineage>
        <taxon>Eukaryota</taxon>
        <taxon>Metazoa</taxon>
        <taxon>Spiralia</taxon>
        <taxon>Gnathifera</taxon>
        <taxon>Rotifera</taxon>
        <taxon>Eurotatoria</taxon>
        <taxon>Bdelloidea</taxon>
        <taxon>Philodinida</taxon>
        <taxon>Philodinidae</taxon>
        <taxon>Didymodactylos</taxon>
    </lineage>
</organism>
<dbReference type="SUPFAM" id="SSF63712">
    <property type="entry name" value="Nicotinic receptor ligand binding domain-like"/>
    <property type="match status" value="1"/>
</dbReference>
<keyword evidence="6" id="KW-0406">Ion transport</keyword>
<dbReference type="EMBL" id="CAJOBC010017733">
    <property type="protein sequence ID" value="CAF4034089.1"/>
    <property type="molecule type" value="Genomic_DNA"/>
</dbReference>
<proteinExistence type="predicted"/>
<name>A0A815AT70_9BILA</name>
<dbReference type="GO" id="GO:0045211">
    <property type="term" value="C:postsynaptic membrane"/>
    <property type="evidence" value="ECO:0007669"/>
    <property type="project" value="InterPro"/>
</dbReference>
<evidence type="ECO:0000313" key="17">
    <source>
        <dbReference type="EMBL" id="CAF1258630.1"/>
    </source>
</evidence>
<evidence type="ECO:0000256" key="9">
    <source>
        <dbReference type="ARBA" id="ARBA00023170"/>
    </source>
</evidence>
<comment type="subcellular location">
    <subcellularLocation>
        <location evidence="13">Synaptic cell membrane</location>
        <topology evidence="13">Multi-pass membrane protein</topology>
    </subcellularLocation>
</comment>
<dbReference type="InterPro" id="IPR006029">
    <property type="entry name" value="Neurotrans-gated_channel_TM"/>
</dbReference>
<dbReference type="InterPro" id="IPR036719">
    <property type="entry name" value="Neuro-gated_channel_TM_sf"/>
</dbReference>
<evidence type="ECO:0000313" key="19">
    <source>
        <dbReference type="Proteomes" id="UP000663829"/>
    </source>
</evidence>
<dbReference type="CDD" id="cd18997">
    <property type="entry name" value="LGIC_ECD_nAChR"/>
    <property type="match status" value="1"/>
</dbReference>
<feature type="domain" description="Neurotransmitter-gated ion-channel transmembrane" evidence="16">
    <location>
        <begin position="231"/>
        <end position="477"/>
    </location>
</feature>
<dbReference type="InterPro" id="IPR006202">
    <property type="entry name" value="Neur_chan_lig-bd"/>
</dbReference>
<dbReference type="InterPro" id="IPR036734">
    <property type="entry name" value="Neur_chan_lig-bd_sf"/>
</dbReference>
<feature type="transmembrane region" description="Helical" evidence="14">
    <location>
        <begin position="260"/>
        <end position="281"/>
    </location>
</feature>
<evidence type="ECO:0000256" key="2">
    <source>
        <dbReference type="ARBA" id="ARBA00022475"/>
    </source>
</evidence>
<dbReference type="Pfam" id="PF02932">
    <property type="entry name" value="Neur_chan_memb"/>
    <property type="match status" value="1"/>
</dbReference>
<feature type="domain" description="Neurotransmitter-gated ion-channel ligand-binding" evidence="15">
    <location>
        <begin position="34"/>
        <end position="168"/>
    </location>
</feature>
<dbReference type="EMBL" id="CAJNOQ010010697">
    <property type="protein sequence ID" value="CAF1258630.1"/>
    <property type="molecule type" value="Genomic_DNA"/>
</dbReference>
<keyword evidence="9" id="KW-0675">Receptor</keyword>
<dbReference type="GO" id="GO:0022848">
    <property type="term" value="F:acetylcholine-gated monoatomic cation-selective channel activity"/>
    <property type="evidence" value="ECO:0007669"/>
    <property type="project" value="InterPro"/>
</dbReference>
<evidence type="ECO:0000256" key="1">
    <source>
        <dbReference type="ARBA" id="ARBA00022448"/>
    </source>
</evidence>
<feature type="transmembrane region" description="Helical" evidence="14">
    <location>
        <begin position="461"/>
        <end position="485"/>
    </location>
</feature>
<keyword evidence="10" id="KW-0325">Glycoprotein</keyword>
<feature type="transmembrane region" description="Helical" evidence="14">
    <location>
        <begin position="287"/>
        <end position="311"/>
    </location>
</feature>
<evidence type="ECO:0000256" key="7">
    <source>
        <dbReference type="ARBA" id="ARBA00023136"/>
    </source>
</evidence>
<dbReference type="GO" id="GO:0004888">
    <property type="term" value="F:transmembrane signaling receptor activity"/>
    <property type="evidence" value="ECO:0007669"/>
    <property type="project" value="InterPro"/>
</dbReference>
<keyword evidence="19" id="KW-1185">Reference proteome</keyword>
<evidence type="ECO:0000256" key="14">
    <source>
        <dbReference type="SAM" id="Phobius"/>
    </source>
</evidence>
<evidence type="ECO:0000259" key="16">
    <source>
        <dbReference type="Pfam" id="PF02932"/>
    </source>
</evidence>
<dbReference type="InterPro" id="IPR038050">
    <property type="entry name" value="Neuro_actylchol_rec"/>
</dbReference>
<keyword evidence="5" id="KW-0770">Synapse</keyword>
<dbReference type="PRINTS" id="PR00252">
    <property type="entry name" value="NRIONCHANNEL"/>
</dbReference>
<keyword evidence="8" id="KW-1015">Disulfide bond</keyword>
<dbReference type="Gene3D" id="2.70.170.10">
    <property type="entry name" value="Neurotransmitter-gated ion-channel ligand-binding domain"/>
    <property type="match status" value="1"/>
</dbReference>
<keyword evidence="3 14" id="KW-0812">Transmembrane</keyword>
<evidence type="ECO:0000256" key="5">
    <source>
        <dbReference type="ARBA" id="ARBA00023018"/>
    </source>
</evidence>
<evidence type="ECO:0000256" key="10">
    <source>
        <dbReference type="ARBA" id="ARBA00023180"/>
    </source>
</evidence>
<dbReference type="OrthoDB" id="5975154at2759"/>
<keyword evidence="7 14" id="KW-0472">Membrane</keyword>
<dbReference type="FunFam" id="2.70.170.10:FF:000028">
    <property type="entry name" value="AcetylCholine Receptor"/>
    <property type="match status" value="1"/>
</dbReference>
<dbReference type="InterPro" id="IPR006201">
    <property type="entry name" value="Neur_channel"/>
</dbReference>
<feature type="transmembrane region" description="Helical" evidence="14">
    <location>
        <begin position="225"/>
        <end position="248"/>
    </location>
</feature>
<keyword evidence="11" id="KW-1071">Ligand-gated ion channel</keyword>
<gene>
    <name evidence="17" type="ORF">GPM918_LOCUS26493</name>
    <name evidence="18" type="ORF">SRO942_LOCUS26659</name>
</gene>
<dbReference type="SUPFAM" id="SSF90112">
    <property type="entry name" value="Neurotransmitter-gated ion-channel transmembrane pore"/>
    <property type="match status" value="1"/>
</dbReference>
<dbReference type="Pfam" id="PF02931">
    <property type="entry name" value="Neur_chan_LBD"/>
    <property type="match status" value="1"/>
</dbReference>
<keyword evidence="2" id="KW-1003">Cell membrane</keyword>
<evidence type="ECO:0000256" key="11">
    <source>
        <dbReference type="ARBA" id="ARBA00023286"/>
    </source>
</evidence>
<dbReference type="Gene3D" id="1.20.58.390">
    <property type="entry name" value="Neurotransmitter-gated ion-channel transmembrane domain"/>
    <property type="match status" value="2"/>
</dbReference>
<evidence type="ECO:0000259" key="15">
    <source>
        <dbReference type="Pfam" id="PF02931"/>
    </source>
</evidence>
<comment type="caution">
    <text evidence="17">The sequence shown here is derived from an EMBL/GenBank/DDBJ whole genome shotgun (WGS) entry which is preliminary data.</text>
</comment>
<evidence type="ECO:0000256" key="6">
    <source>
        <dbReference type="ARBA" id="ARBA00023065"/>
    </source>
</evidence>
<dbReference type="PRINTS" id="PR00254">
    <property type="entry name" value="NICOTINICR"/>
</dbReference>
<evidence type="ECO:0000313" key="18">
    <source>
        <dbReference type="EMBL" id="CAF4034089.1"/>
    </source>
</evidence>
<protein>
    <submittedName>
        <fullName evidence="17">Uncharacterized protein</fullName>
    </submittedName>
</protein>
<dbReference type="InterPro" id="IPR002394">
    <property type="entry name" value="Nicotinic_acetylcholine_rcpt"/>
</dbReference>